<dbReference type="Gene3D" id="3.30.420.10">
    <property type="entry name" value="Ribonuclease H-like superfamily/Ribonuclease H"/>
    <property type="match status" value="1"/>
</dbReference>
<dbReference type="Gene3D" id="3.30.70.270">
    <property type="match status" value="2"/>
</dbReference>
<dbReference type="GO" id="GO:0003676">
    <property type="term" value="F:nucleic acid binding"/>
    <property type="evidence" value="ECO:0007669"/>
    <property type="project" value="InterPro"/>
</dbReference>
<feature type="non-terminal residue" evidence="1">
    <location>
        <position position="1"/>
    </location>
</feature>
<sequence>MVDVCRLLQPEQSLPQRLLPYIEHRLAGRWSIEFSGAQLFGRILLYPSDVDKTTFMTEGPTYCYQVMPFSLKNTGATYQCLMDKVFAKHIGCNLEVYVDTWSSSHPTSRNTSQISRNTYERGPKVDRSASLAVVLLVKSRQESTTIFSTPEKPTSFHWNNECEKAFQNFKQFLASPPVLMRSIKGRDLYLYLVVSENAISAIIYDTTGHRISISDDRESRPCPRHLGQTVTPLFPLSCHGCPNRQPHLTCPPIARIGRKDDGLVNGTLQVCPQVRAERSNQDLSVGRLPGRDDLSSQRGPMVDIPRGWFDKYKALLLGLDLALEVETRRVCYYTDSQLMAKHIKGTYQVKDPLLLRYFHRA</sequence>
<evidence type="ECO:0000313" key="2">
    <source>
        <dbReference type="Proteomes" id="UP000257109"/>
    </source>
</evidence>
<proteinExistence type="predicted"/>
<dbReference type="EMBL" id="QJKJ01000463">
    <property type="protein sequence ID" value="RDY12452.1"/>
    <property type="molecule type" value="Genomic_DNA"/>
</dbReference>
<protein>
    <recommendedName>
        <fullName evidence="3">Reverse transcriptase/retrotransposon-derived protein RNase H-like domain-containing protein</fullName>
    </recommendedName>
</protein>
<dbReference type="SUPFAM" id="SSF56672">
    <property type="entry name" value="DNA/RNA polymerases"/>
    <property type="match status" value="1"/>
</dbReference>
<evidence type="ECO:0000313" key="1">
    <source>
        <dbReference type="EMBL" id="RDY12452.1"/>
    </source>
</evidence>
<dbReference type="InterPro" id="IPR053134">
    <property type="entry name" value="RNA-dir_DNA_polymerase"/>
</dbReference>
<keyword evidence="2" id="KW-1185">Reference proteome</keyword>
<dbReference type="InterPro" id="IPR036397">
    <property type="entry name" value="RNaseH_sf"/>
</dbReference>
<dbReference type="PANTHER" id="PTHR24559:SF431">
    <property type="entry name" value="RNA-DIRECTED DNA POLYMERASE HOMOLOG"/>
    <property type="match status" value="1"/>
</dbReference>
<dbReference type="Proteomes" id="UP000257109">
    <property type="component" value="Unassembled WGS sequence"/>
</dbReference>
<name>A0A371IBN4_MUCPR</name>
<dbReference type="InterPro" id="IPR043502">
    <property type="entry name" value="DNA/RNA_pol_sf"/>
</dbReference>
<dbReference type="Gene3D" id="3.10.10.10">
    <property type="entry name" value="HIV Type 1 Reverse Transcriptase, subunit A, domain 1"/>
    <property type="match status" value="1"/>
</dbReference>
<organism evidence="1 2">
    <name type="scientific">Mucuna pruriens</name>
    <name type="common">Velvet bean</name>
    <name type="synonym">Dolichos pruriens</name>
    <dbReference type="NCBI Taxonomy" id="157652"/>
    <lineage>
        <taxon>Eukaryota</taxon>
        <taxon>Viridiplantae</taxon>
        <taxon>Streptophyta</taxon>
        <taxon>Embryophyta</taxon>
        <taxon>Tracheophyta</taxon>
        <taxon>Spermatophyta</taxon>
        <taxon>Magnoliopsida</taxon>
        <taxon>eudicotyledons</taxon>
        <taxon>Gunneridae</taxon>
        <taxon>Pentapetalae</taxon>
        <taxon>rosids</taxon>
        <taxon>fabids</taxon>
        <taxon>Fabales</taxon>
        <taxon>Fabaceae</taxon>
        <taxon>Papilionoideae</taxon>
        <taxon>50 kb inversion clade</taxon>
        <taxon>NPAAA clade</taxon>
        <taxon>indigoferoid/millettioid clade</taxon>
        <taxon>Phaseoleae</taxon>
        <taxon>Mucuna</taxon>
    </lineage>
</organism>
<dbReference type="AlphaFoldDB" id="A0A371IBN4"/>
<gene>
    <name evidence="1" type="ORF">CR513_02751</name>
</gene>
<accession>A0A371IBN4</accession>
<dbReference type="PANTHER" id="PTHR24559">
    <property type="entry name" value="TRANSPOSON TY3-I GAG-POL POLYPROTEIN"/>
    <property type="match status" value="1"/>
</dbReference>
<comment type="caution">
    <text evidence="1">The sequence shown here is derived from an EMBL/GenBank/DDBJ whole genome shotgun (WGS) entry which is preliminary data.</text>
</comment>
<reference evidence="1" key="1">
    <citation type="submission" date="2018-05" db="EMBL/GenBank/DDBJ databases">
        <title>Draft genome of Mucuna pruriens seed.</title>
        <authorList>
            <person name="Nnadi N.E."/>
            <person name="Vos R."/>
            <person name="Hasami M.H."/>
            <person name="Devisetty U.K."/>
            <person name="Aguiy J.C."/>
        </authorList>
    </citation>
    <scope>NUCLEOTIDE SEQUENCE [LARGE SCALE GENOMIC DNA]</scope>
    <source>
        <strain evidence="1">JCA_2017</strain>
    </source>
</reference>
<evidence type="ECO:0008006" key="3">
    <source>
        <dbReference type="Google" id="ProtNLM"/>
    </source>
</evidence>
<dbReference type="InterPro" id="IPR043128">
    <property type="entry name" value="Rev_trsase/Diguanyl_cyclase"/>
</dbReference>